<protein>
    <recommendedName>
        <fullName evidence="5">Transmembrane protein</fullName>
    </recommendedName>
</protein>
<evidence type="ECO:0000256" key="2">
    <source>
        <dbReference type="SAM" id="Phobius"/>
    </source>
</evidence>
<name>A0ABR4PYE3_9HELO</name>
<feature type="transmembrane region" description="Helical" evidence="2">
    <location>
        <begin position="61"/>
        <end position="84"/>
    </location>
</feature>
<keyword evidence="2" id="KW-1133">Transmembrane helix</keyword>
<keyword evidence="2" id="KW-0812">Transmembrane</keyword>
<dbReference type="Proteomes" id="UP001629113">
    <property type="component" value="Unassembled WGS sequence"/>
</dbReference>
<feature type="region of interest" description="Disordered" evidence="1">
    <location>
        <begin position="1"/>
        <end position="29"/>
    </location>
</feature>
<accession>A0ABR4PYE3</accession>
<feature type="compositionally biased region" description="Polar residues" evidence="1">
    <location>
        <begin position="1"/>
        <end position="13"/>
    </location>
</feature>
<dbReference type="EMBL" id="JBFCZG010000001">
    <property type="protein sequence ID" value="KAL3428358.1"/>
    <property type="molecule type" value="Genomic_DNA"/>
</dbReference>
<sequence>MSVSRDSGFSAPSNMPAPPSYSKASEKFEPSDFREVEVSGARVDDLQAEFARRSQKSDRRLMKVLAVIIAILVLFIVVSIPIALKKLGDKPLGPADDNNTNAPIFSLLTQTQTETETMTMTLRIRVGTVILPVSSATETVTTIISATTVTDPNVRTRIITFPLPMPVPTTVTVTVTAT</sequence>
<reference evidence="3 4" key="1">
    <citation type="submission" date="2024-06" db="EMBL/GenBank/DDBJ databases">
        <title>Complete genome of Phlyctema vagabunda strain 19-DSS-EL-015.</title>
        <authorList>
            <person name="Fiorenzani C."/>
        </authorList>
    </citation>
    <scope>NUCLEOTIDE SEQUENCE [LARGE SCALE GENOMIC DNA]</scope>
    <source>
        <strain evidence="3 4">19-DSS-EL-015</strain>
    </source>
</reference>
<evidence type="ECO:0000256" key="1">
    <source>
        <dbReference type="SAM" id="MobiDB-lite"/>
    </source>
</evidence>
<keyword evidence="4" id="KW-1185">Reference proteome</keyword>
<organism evidence="3 4">
    <name type="scientific">Phlyctema vagabunda</name>
    <dbReference type="NCBI Taxonomy" id="108571"/>
    <lineage>
        <taxon>Eukaryota</taxon>
        <taxon>Fungi</taxon>
        <taxon>Dikarya</taxon>
        <taxon>Ascomycota</taxon>
        <taxon>Pezizomycotina</taxon>
        <taxon>Leotiomycetes</taxon>
        <taxon>Helotiales</taxon>
        <taxon>Dermateaceae</taxon>
        <taxon>Phlyctema</taxon>
    </lineage>
</organism>
<evidence type="ECO:0000313" key="3">
    <source>
        <dbReference type="EMBL" id="KAL3428358.1"/>
    </source>
</evidence>
<keyword evidence="2" id="KW-0472">Membrane</keyword>
<evidence type="ECO:0000313" key="4">
    <source>
        <dbReference type="Proteomes" id="UP001629113"/>
    </source>
</evidence>
<gene>
    <name evidence="3" type="ORF">PVAG01_01867</name>
</gene>
<comment type="caution">
    <text evidence="3">The sequence shown here is derived from an EMBL/GenBank/DDBJ whole genome shotgun (WGS) entry which is preliminary data.</text>
</comment>
<proteinExistence type="predicted"/>
<evidence type="ECO:0008006" key="5">
    <source>
        <dbReference type="Google" id="ProtNLM"/>
    </source>
</evidence>